<gene>
    <name evidence="7" type="ORF">SEV965_LOCUS11440</name>
</gene>
<organism evidence="7 8">
    <name type="scientific">Rotaria sordida</name>
    <dbReference type="NCBI Taxonomy" id="392033"/>
    <lineage>
        <taxon>Eukaryota</taxon>
        <taxon>Metazoa</taxon>
        <taxon>Spiralia</taxon>
        <taxon>Gnathifera</taxon>
        <taxon>Rotifera</taxon>
        <taxon>Eurotatoria</taxon>
        <taxon>Bdelloidea</taxon>
        <taxon>Philodinida</taxon>
        <taxon>Philodinidae</taxon>
        <taxon>Rotaria</taxon>
    </lineage>
</organism>
<feature type="region of interest" description="Disordered" evidence="5">
    <location>
        <begin position="755"/>
        <end position="788"/>
    </location>
</feature>
<dbReference type="PANTHER" id="PTHR22829">
    <property type="entry name" value="DEP DOMAIN PROTEIN"/>
    <property type="match status" value="1"/>
</dbReference>
<evidence type="ECO:0000256" key="5">
    <source>
        <dbReference type="SAM" id="MobiDB-lite"/>
    </source>
</evidence>
<feature type="transmembrane region" description="Helical" evidence="6">
    <location>
        <begin position="180"/>
        <end position="204"/>
    </location>
</feature>
<dbReference type="GO" id="GO:0030514">
    <property type="term" value="P:negative regulation of BMP signaling pathway"/>
    <property type="evidence" value="ECO:0007669"/>
    <property type="project" value="TreeGrafter"/>
</dbReference>
<protein>
    <recommendedName>
        <fullName evidence="9">Integral membrane protein GPR155-like</fullName>
    </recommendedName>
</protein>
<feature type="transmembrane region" description="Helical" evidence="6">
    <location>
        <begin position="595"/>
        <end position="616"/>
    </location>
</feature>
<dbReference type="PANTHER" id="PTHR22829:SF5">
    <property type="entry name" value="INTEGRAL MEMBRANE PROTEIN GPR155"/>
    <property type="match status" value="1"/>
</dbReference>
<evidence type="ECO:0000313" key="7">
    <source>
        <dbReference type="EMBL" id="CAF1013865.1"/>
    </source>
</evidence>
<dbReference type="AlphaFoldDB" id="A0A814HQA4"/>
<evidence type="ECO:0000313" key="8">
    <source>
        <dbReference type="Proteomes" id="UP000663889"/>
    </source>
</evidence>
<evidence type="ECO:0000256" key="1">
    <source>
        <dbReference type="ARBA" id="ARBA00004141"/>
    </source>
</evidence>
<feature type="transmembrane region" description="Helical" evidence="6">
    <location>
        <begin position="216"/>
        <end position="238"/>
    </location>
</feature>
<feature type="transmembrane region" description="Helical" evidence="6">
    <location>
        <begin position="509"/>
        <end position="530"/>
    </location>
</feature>
<feature type="transmembrane region" description="Helical" evidence="6">
    <location>
        <begin position="364"/>
        <end position="385"/>
    </location>
</feature>
<dbReference type="GO" id="GO:0016020">
    <property type="term" value="C:membrane"/>
    <property type="evidence" value="ECO:0007669"/>
    <property type="project" value="UniProtKB-SubCell"/>
</dbReference>
<dbReference type="Gene3D" id="1.20.1070.10">
    <property type="entry name" value="Rhodopsin 7-helix transmembrane proteins"/>
    <property type="match status" value="1"/>
</dbReference>
<feature type="transmembrane region" description="Helical" evidence="6">
    <location>
        <begin position="436"/>
        <end position="457"/>
    </location>
</feature>
<feature type="transmembrane region" description="Helical" evidence="6">
    <location>
        <begin position="250"/>
        <end position="274"/>
    </location>
</feature>
<feature type="transmembrane region" description="Helical" evidence="6">
    <location>
        <begin position="140"/>
        <end position="160"/>
    </location>
</feature>
<dbReference type="EMBL" id="CAJNOU010000494">
    <property type="protein sequence ID" value="CAF1013865.1"/>
    <property type="molecule type" value="Genomic_DNA"/>
</dbReference>
<feature type="transmembrane region" description="Helical" evidence="6">
    <location>
        <begin position="75"/>
        <end position="97"/>
    </location>
</feature>
<feature type="transmembrane region" description="Helical" evidence="6">
    <location>
        <begin position="397"/>
        <end position="416"/>
    </location>
</feature>
<feature type="transmembrane region" description="Helical" evidence="6">
    <location>
        <begin position="469"/>
        <end position="489"/>
    </location>
</feature>
<name>A0A814HQA4_9BILA</name>
<keyword evidence="2 6" id="KW-0812">Transmembrane</keyword>
<dbReference type="GO" id="GO:0055085">
    <property type="term" value="P:transmembrane transport"/>
    <property type="evidence" value="ECO:0007669"/>
    <property type="project" value="InterPro"/>
</dbReference>
<feature type="transmembrane region" description="Helical" evidence="6">
    <location>
        <begin position="15"/>
        <end position="38"/>
    </location>
</feature>
<feature type="transmembrane region" description="Helical" evidence="6">
    <location>
        <begin position="324"/>
        <end position="344"/>
    </location>
</feature>
<dbReference type="Pfam" id="PF03547">
    <property type="entry name" value="Mem_trans"/>
    <property type="match status" value="1"/>
</dbReference>
<evidence type="ECO:0000256" key="4">
    <source>
        <dbReference type="ARBA" id="ARBA00023136"/>
    </source>
</evidence>
<evidence type="ECO:0000256" key="3">
    <source>
        <dbReference type="ARBA" id="ARBA00022989"/>
    </source>
</evidence>
<reference evidence="7" key="1">
    <citation type="submission" date="2021-02" db="EMBL/GenBank/DDBJ databases">
        <authorList>
            <person name="Nowell W R."/>
        </authorList>
    </citation>
    <scope>NUCLEOTIDE SEQUENCE</scope>
</reference>
<keyword evidence="3 6" id="KW-1133">Transmembrane helix</keyword>
<dbReference type="InterPro" id="IPR051832">
    <property type="entry name" value="mTOR-Rac_regulators"/>
</dbReference>
<feature type="transmembrane region" description="Helical" evidence="6">
    <location>
        <begin position="636"/>
        <end position="657"/>
    </location>
</feature>
<evidence type="ECO:0000256" key="2">
    <source>
        <dbReference type="ARBA" id="ARBA00022692"/>
    </source>
</evidence>
<evidence type="ECO:0000256" key="6">
    <source>
        <dbReference type="SAM" id="Phobius"/>
    </source>
</evidence>
<accession>A0A814HQA4</accession>
<evidence type="ECO:0008006" key="9">
    <source>
        <dbReference type="Google" id="ProtNLM"/>
    </source>
</evidence>
<sequence>MNQTNNVPLVSDGELYPALIQCFFIISAGYIAGQLNLLTNAHAIGLSRYISNFALPAIIFKNLVDVQFQSVSWQFLTSVFIGKTIIFFLTMILTFIVERPRNFASMGQYAIMATQSNDFPLIYPIIESIYKETHPDFGRYVYLIAPIQLVILNPIGFFLIEIQKRLDDQRKHRNKSWNKFQLISIVFRNISRNPIVICTVLGVIFNQIFKQHLPYIIEYIITPIAQSFTGTALFYLGLTMVGKLNRLHAHLVIIVFFLSMMKSIMLPLILRQIVFFLVKSSNDKLNNTIDYSNLGFLYGTAPTAPSVVFYVPETNLPLQAIASTGLVVSTLLAGPIILVSAKMINLHTLDTEVRESYEILLTKTTYDVSIISLSCTIIVLIGFCLRHRWLKISFIHKYTFIFVGLQMILAIWTIVIHHVKHTLLSTTSTLLDIGSILIALTTRTWATSLSIALMITICYSNQLARRCYWIYHIFGWTVPLCISLIIYFFSSIDRSKEISTLEIEKFGKIQIILSTVLLILCILINITSLLRIARRTYRLKHDSIENRSHNNINHSNSGINEIRPLMDDDDEQVEIQPIPIEIKPFEADTQLFRHAILVALLTIDAIICVSVLLWLILAHDRNGIYYELLFLDTVLLHGQGIITFLVFALDADLLVPITQKIIKLFRRFGFNINCCRDDNNNRSIENDNPPDFECKIRPDFIHHSNFLMKSSYIPDFKTSNGLATKNNKLYLMDSTNETGENQIIKEYNLLTRKWESSSNMKQSNDHHNEKSQSKIKNEEFESNENGKN</sequence>
<comment type="caution">
    <text evidence="7">The sequence shown here is derived from an EMBL/GenBank/DDBJ whole genome shotgun (WGS) entry which is preliminary data.</text>
</comment>
<dbReference type="InterPro" id="IPR004776">
    <property type="entry name" value="Mem_transp_PIN-like"/>
</dbReference>
<keyword evidence="4 6" id="KW-0472">Membrane</keyword>
<proteinExistence type="predicted"/>
<feature type="compositionally biased region" description="Basic and acidic residues" evidence="5">
    <location>
        <begin position="763"/>
        <end position="788"/>
    </location>
</feature>
<feature type="transmembrane region" description="Helical" evidence="6">
    <location>
        <begin position="294"/>
        <end position="312"/>
    </location>
</feature>
<dbReference type="Proteomes" id="UP000663889">
    <property type="component" value="Unassembled WGS sequence"/>
</dbReference>
<comment type="subcellular location">
    <subcellularLocation>
        <location evidence="1">Membrane</location>
        <topology evidence="1">Multi-pass membrane protein</topology>
    </subcellularLocation>
</comment>